<evidence type="ECO:0000256" key="1">
    <source>
        <dbReference type="ARBA" id="ARBA00000064"/>
    </source>
</evidence>
<dbReference type="PROSITE" id="PS00816">
    <property type="entry name" value="AIPM_HOMOCIT_SYNTH_2"/>
    <property type="match status" value="1"/>
</dbReference>
<dbReference type="SUPFAM" id="SSF89000">
    <property type="entry name" value="post-HMGL domain-like"/>
    <property type="match status" value="1"/>
</dbReference>
<comment type="subunit">
    <text evidence="10">Homodimer.</text>
</comment>
<dbReference type="InterPro" id="IPR039371">
    <property type="entry name" value="LeuA_N_DRE-TIM"/>
</dbReference>
<dbReference type="InterPro" id="IPR036230">
    <property type="entry name" value="LeuA_allosteric_dom_sf"/>
</dbReference>
<feature type="binding site" evidence="10">
    <location>
        <position position="279"/>
    </location>
    <ligand>
        <name>Mg(2+)</name>
        <dbReference type="ChEBI" id="CHEBI:18420"/>
    </ligand>
</feature>
<evidence type="ECO:0000256" key="7">
    <source>
        <dbReference type="ARBA" id="ARBA00022679"/>
    </source>
</evidence>
<dbReference type="EMBL" id="CP060636">
    <property type="protein sequence ID" value="QNM11448.1"/>
    <property type="molecule type" value="Genomic_DNA"/>
</dbReference>
<dbReference type="GO" id="GO:0000287">
    <property type="term" value="F:magnesium ion binding"/>
    <property type="evidence" value="ECO:0007669"/>
    <property type="project" value="UniProtKB-UniRule"/>
</dbReference>
<comment type="pathway">
    <text evidence="2 10">Amino-acid biosynthesis; L-leucine biosynthesis; L-leucine from 3-methyl-2-oxobutanoate: step 1/4.</text>
</comment>
<protein>
    <recommendedName>
        <fullName evidence="4 10">2-isopropylmalate synthase</fullName>
        <ecNumber evidence="4 10">2.3.3.13</ecNumber>
    </recommendedName>
    <alternativeName>
        <fullName evidence="10">Alpha-IPM synthase</fullName>
    </alternativeName>
    <alternativeName>
        <fullName evidence="10">Alpha-isopropylmalate synthase</fullName>
    </alternativeName>
</protein>
<dbReference type="InterPro" id="IPR013785">
    <property type="entry name" value="Aldolase_TIM"/>
</dbReference>
<feature type="domain" description="Pyruvate carboxyltransferase" evidence="11">
    <location>
        <begin position="31"/>
        <end position="304"/>
    </location>
</feature>
<dbReference type="InterPro" id="IPR002034">
    <property type="entry name" value="AIPM/Hcit_synth_CS"/>
</dbReference>
<dbReference type="CDD" id="cd07942">
    <property type="entry name" value="DRE_TIM_LeuA"/>
    <property type="match status" value="1"/>
</dbReference>
<dbReference type="PANTHER" id="PTHR46911">
    <property type="match status" value="1"/>
</dbReference>
<keyword evidence="13" id="KW-1185">Reference proteome</keyword>
<dbReference type="NCBIfam" id="NF002991">
    <property type="entry name" value="PRK03739.1"/>
    <property type="match status" value="1"/>
</dbReference>
<dbReference type="InterPro" id="IPR013709">
    <property type="entry name" value="2-isopropylmalate_synth_dimer"/>
</dbReference>
<evidence type="ECO:0000313" key="12">
    <source>
        <dbReference type="EMBL" id="QNM11448.1"/>
    </source>
</evidence>
<comment type="similarity">
    <text evidence="3 10">Belongs to the alpha-IPM synthase/homocitrate synthase family. LeuA type 2 subfamily.</text>
</comment>
<dbReference type="Pfam" id="PF08502">
    <property type="entry name" value="LeuA_dimer"/>
    <property type="match status" value="1"/>
</dbReference>
<gene>
    <name evidence="10 12" type="primary">leuA</name>
    <name evidence="12" type="ORF">H9Q80_14510</name>
</gene>
<comment type="subcellular location">
    <subcellularLocation>
        <location evidence="10">Cytoplasm</location>
    </subcellularLocation>
</comment>
<dbReference type="SMART" id="SM00917">
    <property type="entry name" value="LeuA_dimer"/>
    <property type="match status" value="1"/>
</dbReference>
<accession>A0A7G9GKW6</accession>
<dbReference type="InterPro" id="IPR005668">
    <property type="entry name" value="IPM_Synthase"/>
</dbReference>
<dbReference type="EC" id="2.3.3.13" evidence="4 10"/>
<dbReference type="Gene3D" id="3.20.20.70">
    <property type="entry name" value="Aldolase class I"/>
    <property type="match status" value="1"/>
</dbReference>
<evidence type="ECO:0000256" key="4">
    <source>
        <dbReference type="ARBA" id="ARBA00012973"/>
    </source>
</evidence>
<dbReference type="PANTHER" id="PTHR46911:SF1">
    <property type="entry name" value="2-ISOPROPYLMALATE SYNTHASE"/>
    <property type="match status" value="1"/>
</dbReference>
<dbReference type="Gene3D" id="3.30.160.270">
    <property type="match status" value="1"/>
</dbReference>
<keyword evidence="8 10" id="KW-0479">Metal-binding</keyword>
<dbReference type="Pfam" id="PF22615">
    <property type="entry name" value="IPMS_D2"/>
    <property type="match status" value="1"/>
</dbReference>
<dbReference type="RefSeq" id="WP_117454130.1">
    <property type="nucleotide sequence ID" value="NZ_CP060636.1"/>
</dbReference>
<evidence type="ECO:0000256" key="10">
    <source>
        <dbReference type="HAMAP-Rule" id="MF_00572"/>
    </source>
</evidence>
<comment type="catalytic activity">
    <reaction evidence="1 10">
        <text>3-methyl-2-oxobutanoate + acetyl-CoA + H2O = (2S)-2-isopropylmalate + CoA + H(+)</text>
        <dbReference type="Rhea" id="RHEA:21524"/>
        <dbReference type="ChEBI" id="CHEBI:1178"/>
        <dbReference type="ChEBI" id="CHEBI:11851"/>
        <dbReference type="ChEBI" id="CHEBI:15377"/>
        <dbReference type="ChEBI" id="CHEBI:15378"/>
        <dbReference type="ChEBI" id="CHEBI:57287"/>
        <dbReference type="ChEBI" id="CHEBI:57288"/>
        <dbReference type="EC" id="2.3.3.13"/>
    </reaction>
</comment>
<evidence type="ECO:0000256" key="8">
    <source>
        <dbReference type="ARBA" id="ARBA00022723"/>
    </source>
</evidence>
<feature type="binding site" evidence="10">
    <location>
        <position position="40"/>
    </location>
    <ligand>
        <name>Mg(2+)</name>
        <dbReference type="ChEBI" id="CHEBI:18420"/>
    </ligand>
</feature>
<keyword evidence="5 10" id="KW-0432">Leucine biosynthesis</keyword>
<dbReference type="SUPFAM" id="SSF110921">
    <property type="entry name" value="2-isopropylmalate synthase LeuA, allosteric (dimerisation) domain"/>
    <property type="match status" value="1"/>
</dbReference>
<dbReference type="HAMAP" id="MF_00572">
    <property type="entry name" value="LeuA_type2"/>
    <property type="match status" value="1"/>
</dbReference>
<dbReference type="GO" id="GO:0009098">
    <property type="term" value="P:L-leucine biosynthetic process"/>
    <property type="evidence" value="ECO:0007669"/>
    <property type="project" value="UniProtKB-UniRule"/>
</dbReference>
<proteinExistence type="inferred from homology"/>
<evidence type="ECO:0000256" key="9">
    <source>
        <dbReference type="ARBA" id="ARBA00023304"/>
    </source>
</evidence>
<keyword evidence="7 10" id="KW-0808">Transferase</keyword>
<dbReference type="GO" id="GO:0005737">
    <property type="term" value="C:cytoplasm"/>
    <property type="evidence" value="ECO:0007669"/>
    <property type="project" value="UniProtKB-SubCell"/>
</dbReference>
<dbReference type="GO" id="GO:0003985">
    <property type="term" value="F:acetyl-CoA C-acetyltransferase activity"/>
    <property type="evidence" value="ECO:0007669"/>
    <property type="project" value="UniProtKB-UniRule"/>
</dbReference>
<feature type="binding site" evidence="10">
    <location>
        <position position="243"/>
    </location>
    <ligand>
        <name>Mg(2+)</name>
        <dbReference type="ChEBI" id="CHEBI:18420"/>
    </ligand>
</feature>
<dbReference type="PROSITE" id="PS50991">
    <property type="entry name" value="PYR_CT"/>
    <property type="match status" value="1"/>
</dbReference>
<name>A0A7G9GKW6_9FIRM</name>
<keyword evidence="6 10" id="KW-0028">Amino-acid biosynthesis</keyword>
<reference evidence="12 13" key="1">
    <citation type="submission" date="2020-08" db="EMBL/GenBank/DDBJ databases">
        <authorList>
            <person name="Liu C."/>
            <person name="Sun Q."/>
        </authorList>
    </citation>
    <scope>NUCLEOTIDE SEQUENCE [LARGE SCALE GENOMIC DNA]</scope>
    <source>
        <strain evidence="12 13">NSJ-61</strain>
    </source>
</reference>
<dbReference type="InterPro" id="IPR054692">
    <property type="entry name" value="LeuA-like_post-cat"/>
</dbReference>
<keyword evidence="10" id="KW-0963">Cytoplasm</keyword>
<comment type="function">
    <text evidence="10">Catalyzes the condensation of the acetyl group of acetyl-CoA with 3-methyl-2-oxobutanoate (2-ketoisovalerate) to form 3-carboxy-3-hydroxy-4-methylpentanoate (2-isopropylmalate).</text>
</comment>
<evidence type="ECO:0000313" key="13">
    <source>
        <dbReference type="Proteomes" id="UP000515856"/>
    </source>
</evidence>
<dbReference type="KEGG" id="ehn:H9Q80_14510"/>
<comment type="cofactor">
    <cofactor evidence="10">
        <name>Mg(2+)</name>
        <dbReference type="ChEBI" id="CHEBI:18420"/>
    </cofactor>
</comment>
<evidence type="ECO:0000256" key="3">
    <source>
        <dbReference type="ARBA" id="ARBA00009767"/>
    </source>
</evidence>
<evidence type="ECO:0000256" key="2">
    <source>
        <dbReference type="ARBA" id="ARBA00004689"/>
    </source>
</evidence>
<dbReference type="PROSITE" id="PS00815">
    <property type="entry name" value="AIPM_HOMOCIT_SYNTH_1"/>
    <property type="match status" value="1"/>
</dbReference>
<dbReference type="Proteomes" id="UP000515856">
    <property type="component" value="Chromosome"/>
</dbReference>
<dbReference type="GO" id="GO:0003852">
    <property type="term" value="F:2-isopropylmalate synthase activity"/>
    <property type="evidence" value="ECO:0007669"/>
    <property type="project" value="UniProtKB-UniRule"/>
</dbReference>
<dbReference type="UniPathway" id="UPA00048">
    <property type="reaction ID" value="UER00070"/>
</dbReference>
<evidence type="ECO:0000256" key="6">
    <source>
        <dbReference type="ARBA" id="ARBA00022605"/>
    </source>
</evidence>
<feature type="region of interest" description="Regulatory domain" evidence="10">
    <location>
        <begin position="439"/>
        <end position="561"/>
    </location>
</feature>
<dbReference type="SUPFAM" id="SSF51569">
    <property type="entry name" value="Aldolase"/>
    <property type="match status" value="1"/>
</dbReference>
<evidence type="ECO:0000256" key="5">
    <source>
        <dbReference type="ARBA" id="ARBA00022430"/>
    </source>
</evidence>
<feature type="binding site" evidence="10">
    <location>
        <position position="245"/>
    </location>
    <ligand>
        <name>Mg(2+)</name>
        <dbReference type="ChEBI" id="CHEBI:18420"/>
    </ligand>
</feature>
<dbReference type="InterPro" id="IPR000891">
    <property type="entry name" value="PYR_CT"/>
</dbReference>
<keyword evidence="10" id="KW-0460">Magnesium</keyword>
<organism evidence="12 13">
    <name type="scientific">[Eubacterium] hominis</name>
    <dbReference type="NCBI Taxonomy" id="2764325"/>
    <lineage>
        <taxon>Bacteria</taxon>
        <taxon>Bacillati</taxon>
        <taxon>Bacillota</taxon>
        <taxon>Erysipelotrichia</taxon>
        <taxon>Erysipelotrichales</taxon>
        <taxon>Erysipelotrichaceae</taxon>
        <taxon>Amedibacillus</taxon>
    </lineage>
</organism>
<dbReference type="NCBIfam" id="TIGR00970">
    <property type="entry name" value="leuA_yeast"/>
    <property type="match status" value="1"/>
</dbReference>
<dbReference type="AlphaFoldDB" id="A0A7G9GKW6"/>
<keyword evidence="12" id="KW-0012">Acyltransferase</keyword>
<sequence>MKGYEKYKRQYYMPPENCMDWTQKEYIEKAPAWCSVDLRDGNQSLIIPMSLEEKIEFFKLLVDVGFKEIEVGFPAASETEYEFLRTLIEEDMIPDDVTVQVLTQAREHIIRKTFEAVKGAKNAVIHLYNSTSFAQREQVFKKSKEEILNIAVEGAKLLKQLSEEDGGNYRFEYSPESFTGTEIDYALDVCNAVLDIWKPTADKKVIINLPVTVELSMPHVYASQIEYMCKHMNYRENVIVSLHPHNDRGCGVADTELGILAGADRIEGTLFGNGERTGNVDIITLAMNMYSMGVDPQLDFHDMPHIVEVYENVTRMKVGMRQPYAGQLVFAAFSGSHQDAIAKGMHYRDAHDPQHWTVPYLPIDPRDVGRVYETDVIRINSQSGKGGVAFMLEEYYGYELPNEMREEIGYFMKDISDKQHKELLPNEVKDLFEKEYRNVNAPFEMQDFHFKRDGENYICDINVIADGIEQTITGKGNGRLDAISNALRDNLQVSFDIMDYKEHSLSKGSTSKAVSYVKINDCRNIDQWGVGIHEDIITSSVKALFAALNRAVSQRRASEEA</sequence>
<evidence type="ECO:0000259" key="11">
    <source>
        <dbReference type="PROSITE" id="PS50991"/>
    </source>
</evidence>
<keyword evidence="9 10" id="KW-0100">Branched-chain amino acid biosynthesis</keyword>
<dbReference type="Pfam" id="PF00682">
    <property type="entry name" value="HMGL-like"/>
    <property type="match status" value="1"/>
</dbReference>